<reference evidence="1 3" key="2">
    <citation type="journal article" date="2018" name="Plant J.">
        <title>The Physcomitrella patens chromosome-scale assembly reveals moss genome structure and evolution.</title>
        <authorList>
            <person name="Lang D."/>
            <person name="Ullrich K.K."/>
            <person name="Murat F."/>
            <person name="Fuchs J."/>
            <person name="Jenkins J."/>
            <person name="Haas F.B."/>
            <person name="Piednoel M."/>
            <person name="Gundlach H."/>
            <person name="Van Bel M."/>
            <person name="Meyberg R."/>
            <person name="Vives C."/>
            <person name="Morata J."/>
            <person name="Symeonidi A."/>
            <person name="Hiss M."/>
            <person name="Muchero W."/>
            <person name="Kamisugi Y."/>
            <person name="Saleh O."/>
            <person name="Blanc G."/>
            <person name="Decker E.L."/>
            <person name="van Gessel N."/>
            <person name="Grimwood J."/>
            <person name="Hayes R.D."/>
            <person name="Graham S.W."/>
            <person name="Gunter L.E."/>
            <person name="McDaniel S.F."/>
            <person name="Hoernstein S.N.W."/>
            <person name="Larsson A."/>
            <person name="Li F.W."/>
            <person name="Perroud P.F."/>
            <person name="Phillips J."/>
            <person name="Ranjan P."/>
            <person name="Rokshar D.S."/>
            <person name="Rothfels C.J."/>
            <person name="Schneider L."/>
            <person name="Shu S."/>
            <person name="Stevenson D.W."/>
            <person name="Thummler F."/>
            <person name="Tillich M."/>
            <person name="Villarreal Aguilar J.C."/>
            <person name="Widiez T."/>
            <person name="Wong G.K."/>
            <person name="Wymore A."/>
            <person name="Zhang Y."/>
            <person name="Zimmer A.D."/>
            <person name="Quatrano R.S."/>
            <person name="Mayer K.F.X."/>
            <person name="Goodstein D."/>
            <person name="Casacuberta J.M."/>
            <person name="Vandepoele K."/>
            <person name="Reski R."/>
            <person name="Cuming A.C."/>
            <person name="Tuskan G.A."/>
            <person name="Maumus F."/>
            <person name="Salse J."/>
            <person name="Schmutz J."/>
            <person name="Rensing S.A."/>
        </authorList>
    </citation>
    <scope>NUCLEOTIDE SEQUENCE [LARGE SCALE GENOMIC DNA]</scope>
    <source>
        <strain evidence="2 3">cv. Gransden 2004</strain>
    </source>
</reference>
<protein>
    <submittedName>
        <fullName evidence="1 2">Uncharacterized protein</fullName>
    </submittedName>
</protein>
<organism evidence="1">
    <name type="scientific">Physcomitrium patens</name>
    <name type="common">Spreading-leaved earth moss</name>
    <name type="synonym">Physcomitrella patens</name>
    <dbReference type="NCBI Taxonomy" id="3218"/>
    <lineage>
        <taxon>Eukaryota</taxon>
        <taxon>Viridiplantae</taxon>
        <taxon>Streptophyta</taxon>
        <taxon>Embryophyta</taxon>
        <taxon>Bryophyta</taxon>
        <taxon>Bryophytina</taxon>
        <taxon>Bryopsida</taxon>
        <taxon>Funariidae</taxon>
        <taxon>Funariales</taxon>
        <taxon>Funariaceae</taxon>
        <taxon>Physcomitrium</taxon>
    </lineage>
</organism>
<dbReference type="EnsemblPlants" id="Pp3c15_11840V3.1">
    <property type="protein sequence ID" value="PAC:32927788.CDS.1"/>
    <property type="gene ID" value="Pp3c15_11840"/>
</dbReference>
<reference evidence="1 3" key="1">
    <citation type="journal article" date="2008" name="Science">
        <title>The Physcomitrella genome reveals evolutionary insights into the conquest of land by plants.</title>
        <authorList>
            <person name="Rensing S."/>
            <person name="Lang D."/>
            <person name="Zimmer A."/>
            <person name="Terry A."/>
            <person name="Salamov A."/>
            <person name="Shapiro H."/>
            <person name="Nishiyama T."/>
            <person name="Perroud P.-F."/>
            <person name="Lindquist E."/>
            <person name="Kamisugi Y."/>
            <person name="Tanahashi T."/>
            <person name="Sakakibara K."/>
            <person name="Fujita T."/>
            <person name="Oishi K."/>
            <person name="Shin-I T."/>
            <person name="Kuroki Y."/>
            <person name="Toyoda A."/>
            <person name="Suzuki Y."/>
            <person name="Hashimoto A."/>
            <person name="Yamaguchi K."/>
            <person name="Sugano A."/>
            <person name="Kohara Y."/>
            <person name="Fujiyama A."/>
            <person name="Anterola A."/>
            <person name="Aoki S."/>
            <person name="Ashton N."/>
            <person name="Barbazuk W.B."/>
            <person name="Barker E."/>
            <person name="Bennetzen J."/>
            <person name="Bezanilla M."/>
            <person name="Blankenship R."/>
            <person name="Cho S.H."/>
            <person name="Dutcher S."/>
            <person name="Estelle M."/>
            <person name="Fawcett J.A."/>
            <person name="Gundlach H."/>
            <person name="Hanada K."/>
            <person name="Heyl A."/>
            <person name="Hicks K.A."/>
            <person name="Hugh J."/>
            <person name="Lohr M."/>
            <person name="Mayer K."/>
            <person name="Melkozernov A."/>
            <person name="Murata T."/>
            <person name="Nelson D."/>
            <person name="Pils B."/>
            <person name="Prigge M."/>
            <person name="Reiss B."/>
            <person name="Renner T."/>
            <person name="Rombauts S."/>
            <person name="Rushton P."/>
            <person name="Sanderfoot A."/>
            <person name="Schween G."/>
            <person name="Shiu S.-H."/>
            <person name="Stueber K."/>
            <person name="Theodoulou F.L."/>
            <person name="Tu H."/>
            <person name="Van de Peer Y."/>
            <person name="Verrier P.J."/>
            <person name="Waters E."/>
            <person name="Wood A."/>
            <person name="Yang L."/>
            <person name="Cove D."/>
            <person name="Cuming A."/>
            <person name="Hasebe M."/>
            <person name="Lucas S."/>
            <person name="Mishler D.B."/>
            <person name="Reski R."/>
            <person name="Grigoriev I."/>
            <person name="Quatrano R.S."/>
            <person name="Boore J.L."/>
        </authorList>
    </citation>
    <scope>NUCLEOTIDE SEQUENCE [LARGE SCALE GENOMIC DNA]</scope>
    <source>
        <strain evidence="2 3">cv. Gransden 2004</strain>
    </source>
</reference>
<gene>
    <name evidence="1" type="ORF">PHYPA_019639</name>
</gene>
<dbReference type="InParanoid" id="A0A2K1JCV6"/>
<evidence type="ECO:0000313" key="2">
    <source>
        <dbReference type="EnsemblPlants" id="PAC:32927788.CDS.1"/>
    </source>
</evidence>
<reference evidence="2" key="3">
    <citation type="submission" date="2020-12" db="UniProtKB">
        <authorList>
            <consortium name="EnsemblPlants"/>
        </authorList>
    </citation>
    <scope>IDENTIFICATION</scope>
</reference>
<keyword evidence="3" id="KW-1185">Reference proteome</keyword>
<dbReference type="EMBL" id="ABEU02000015">
    <property type="protein sequence ID" value="PNR39361.1"/>
    <property type="molecule type" value="Genomic_DNA"/>
</dbReference>
<proteinExistence type="predicted"/>
<dbReference type="Gramene" id="Pp3c15_11840V3.1">
    <property type="protein sequence ID" value="PAC:32927788.CDS.1"/>
    <property type="gene ID" value="Pp3c15_11840"/>
</dbReference>
<dbReference type="Proteomes" id="UP000006727">
    <property type="component" value="Chromosome 15"/>
</dbReference>
<name>A0A2K1JCV6_PHYPA</name>
<evidence type="ECO:0000313" key="1">
    <source>
        <dbReference type="EMBL" id="PNR39361.1"/>
    </source>
</evidence>
<sequence length="52" mass="6552">MAMKLSYTRFEVEKFYRENNFELWQLKVKYFLIQQSLYKTLQKKPTKKIIEE</sequence>
<evidence type="ECO:0000313" key="3">
    <source>
        <dbReference type="Proteomes" id="UP000006727"/>
    </source>
</evidence>
<accession>A0A2K1JCV6</accession>
<dbReference type="AlphaFoldDB" id="A0A2K1JCV6"/>